<dbReference type="Pfam" id="PF19484">
    <property type="entry name" value="DUF6020"/>
    <property type="match status" value="1"/>
</dbReference>
<keyword evidence="3" id="KW-1185">Reference proteome</keyword>
<accession>A0A4R2LGH1</accession>
<keyword evidence="1" id="KW-0812">Transmembrane</keyword>
<proteinExistence type="predicted"/>
<feature type="transmembrane region" description="Helical" evidence="1">
    <location>
        <begin position="140"/>
        <end position="159"/>
    </location>
</feature>
<feature type="transmembrane region" description="Helical" evidence="1">
    <location>
        <begin position="266"/>
        <end position="283"/>
    </location>
</feature>
<evidence type="ECO:0000313" key="3">
    <source>
        <dbReference type="Proteomes" id="UP000295711"/>
    </source>
</evidence>
<evidence type="ECO:0000313" key="2">
    <source>
        <dbReference type="EMBL" id="TCO83997.1"/>
    </source>
</evidence>
<feature type="transmembrane region" description="Helical" evidence="1">
    <location>
        <begin position="546"/>
        <end position="567"/>
    </location>
</feature>
<keyword evidence="1" id="KW-0472">Membrane</keyword>
<feature type="transmembrane region" description="Helical" evidence="1">
    <location>
        <begin position="573"/>
        <end position="593"/>
    </location>
</feature>
<feature type="transmembrane region" description="Helical" evidence="1">
    <location>
        <begin position="314"/>
        <end position="331"/>
    </location>
</feature>
<reference evidence="2 3" key="1">
    <citation type="submission" date="2019-03" db="EMBL/GenBank/DDBJ databases">
        <title>Genomic Encyclopedia of Type Strains, Phase IV (KMG-IV): sequencing the most valuable type-strain genomes for metagenomic binning, comparative biology and taxonomic classification.</title>
        <authorList>
            <person name="Goeker M."/>
        </authorList>
    </citation>
    <scope>NUCLEOTIDE SEQUENCE [LARGE SCALE GENOMIC DNA]</scope>
    <source>
        <strain evidence="2 3">DSM 28559</strain>
    </source>
</reference>
<dbReference type="Proteomes" id="UP000295711">
    <property type="component" value="Unassembled WGS sequence"/>
</dbReference>
<evidence type="ECO:0000256" key="1">
    <source>
        <dbReference type="SAM" id="Phobius"/>
    </source>
</evidence>
<dbReference type="InterPro" id="IPR046062">
    <property type="entry name" value="DUF6020"/>
</dbReference>
<name>A0A4R2LGH1_9FIRM</name>
<feature type="transmembrane region" description="Helical" evidence="1">
    <location>
        <begin position="343"/>
        <end position="362"/>
    </location>
</feature>
<gene>
    <name evidence="2" type="ORF">EV212_11020</name>
</gene>
<keyword evidence="1" id="KW-1133">Transmembrane helix</keyword>
<feature type="transmembrane region" description="Helical" evidence="1">
    <location>
        <begin position="98"/>
        <end position="119"/>
    </location>
</feature>
<feature type="transmembrane region" description="Helical" evidence="1">
    <location>
        <begin position="210"/>
        <end position="228"/>
    </location>
</feature>
<feature type="transmembrane region" description="Helical" evidence="1">
    <location>
        <begin position="240"/>
        <end position="260"/>
    </location>
</feature>
<dbReference type="EMBL" id="SLXA01000010">
    <property type="protein sequence ID" value="TCO83997.1"/>
    <property type="molecule type" value="Genomic_DNA"/>
</dbReference>
<dbReference type="AlphaFoldDB" id="A0A4R2LGH1"/>
<feature type="transmembrane region" description="Helical" evidence="1">
    <location>
        <begin position="28"/>
        <end position="43"/>
    </location>
</feature>
<feature type="transmembrane region" description="Helical" evidence="1">
    <location>
        <begin position="292"/>
        <end position="308"/>
    </location>
</feature>
<sequence length="596" mass="69266">MKTHIFFLIISLLCGSYFVEYMRIPHNGFIWFAVCIVIYLLFIRQKKSQTLLEKYGFFAFSFIFSVFLVLGYHIKTNFELYEGLMDSNYRTPYSINDLFALFFLTILWVLIFKSVFYYIKKISANISLTKNTGISNYKHWLIGALCLSAAWIPYFLIYYPGFIFGDSLASIFQALEFWGLSNHHPILYTFFIKGCLTIGMGLKDINLGCAIYTILQMLYISFILSYLVCWIRNKGISPRICVGLMVFFAFVPFIPLNSIAMWKDPIFSASLTLWTLLLFDFVLSNGSIIKEKPRFIPIYIITLLILCFSRNNGFYIVLFSIVAFIFIIAINRRKKILYHTKKLLLSTISVAVFVGFITGPVYTHFDLQGEPVESLGIFLNQMARVAALDGNMSASDAAYMDALLPLEEYPSTYRPCVVDLLKWDENFDQDYLNNHLSDFIKTYFSLFIKNPVCYIDAWELNTFGYWAVNIWELNFDTGNIRKGNLNELDKYKEWGITQTNLLDNGYIDLTQIFSIDSSILSLAIINWFIFFIILLMIIMKKTKWGIAIAPSFGLIITLFIATPYAYWQRYGLAEYYLLPFYILLTLFVLKYNYPES</sequence>
<protein>
    <submittedName>
        <fullName evidence="2">Uncharacterized protein</fullName>
    </submittedName>
</protein>
<feature type="transmembrane region" description="Helical" evidence="1">
    <location>
        <begin position="519"/>
        <end position="539"/>
    </location>
</feature>
<organism evidence="2 3">
    <name type="scientific">Frisingicoccus caecimuris</name>
    <dbReference type="NCBI Taxonomy" id="1796636"/>
    <lineage>
        <taxon>Bacteria</taxon>
        <taxon>Bacillati</taxon>
        <taxon>Bacillota</taxon>
        <taxon>Clostridia</taxon>
        <taxon>Lachnospirales</taxon>
        <taxon>Lachnospiraceae</taxon>
        <taxon>Frisingicoccus</taxon>
    </lineage>
</organism>
<comment type="caution">
    <text evidence="2">The sequence shown here is derived from an EMBL/GenBank/DDBJ whole genome shotgun (WGS) entry which is preliminary data.</text>
</comment>
<feature type="transmembrane region" description="Helical" evidence="1">
    <location>
        <begin position="55"/>
        <end position="74"/>
    </location>
</feature>